<evidence type="ECO:0000256" key="6">
    <source>
        <dbReference type="HAMAP-Rule" id="MF_00945"/>
    </source>
</evidence>
<dbReference type="SUPFAM" id="SSF54814">
    <property type="entry name" value="Prokaryotic type KH domain (KH-domain type II)"/>
    <property type="match status" value="2"/>
</dbReference>
<dbReference type="InterPro" id="IPR010212">
    <property type="entry name" value="NusA_arc"/>
</dbReference>
<keyword evidence="2 6" id="KW-0963">Cytoplasm</keyword>
<accession>A0A497ES35</accession>
<feature type="domain" description="K Homology" evidence="7">
    <location>
        <begin position="23"/>
        <end position="104"/>
    </location>
</feature>
<keyword evidence="1 6" id="KW-0806">Transcription termination</keyword>
<dbReference type="Gene3D" id="3.30.300.20">
    <property type="match status" value="2"/>
</dbReference>
<gene>
    <name evidence="6" type="primary">nusA</name>
    <name evidence="8" type="ORF">DRJ31_04550</name>
</gene>
<protein>
    <recommendedName>
        <fullName evidence="6">Probable transcription termination protein NusA</fullName>
    </recommendedName>
</protein>
<dbReference type="GO" id="GO:0031564">
    <property type="term" value="P:transcription antitermination"/>
    <property type="evidence" value="ECO:0007669"/>
    <property type="project" value="InterPro"/>
</dbReference>
<sequence>MRYIALFENLTGAVAKDCVIDNSMGRIIFVVRPGDMGLAIGRNGANIQRLRSILGKQVEVVEYADNPELFIKNLFAPAKVKAIKITKMPDGRKVAYVSVEAKDKGLAIGKNGKNIARARFLAKRHFDIDHISVI</sequence>
<evidence type="ECO:0000259" key="7">
    <source>
        <dbReference type="SMART" id="SM00322"/>
    </source>
</evidence>
<dbReference type="GO" id="GO:0003723">
    <property type="term" value="F:RNA binding"/>
    <property type="evidence" value="ECO:0007669"/>
    <property type="project" value="UniProtKB-KW"/>
</dbReference>
<dbReference type="Pfam" id="PF07650">
    <property type="entry name" value="KH_2"/>
    <property type="match status" value="1"/>
</dbReference>
<dbReference type="SMART" id="SM00322">
    <property type="entry name" value="KH"/>
    <property type="match status" value="1"/>
</dbReference>
<dbReference type="InterPro" id="IPR009019">
    <property type="entry name" value="KH_sf_prok-type"/>
</dbReference>
<dbReference type="InterPro" id="IPR030842">
    <property type="entry name" value="TF_NusA_bacterial"/>
</dbReference>
<dbReference type="InterPro" id="IPR015946">
    <property type="entry name" value="KH_dom-like_a/b"/>
</dbReference>
<evidence type="ECO:0000256" key="3">
    <source>
        <dbReference type="ARBA" id="ARBA00022884"/>
    </source>
</evidence>
<keyword evidence="3" id="KW-0694">RNA-binding</keyword>
<dbReference type="CDD" id="cd22531">
    <property type="entry name" value="KH-II_NusA_arch_rpt2"/>
    <property type="match status" value="1"/>
</dbReference>
<comment type="subcellular location">
    <subcellularLocation>
        <location evidence="6">Cytoplasm</location>
    </subcellularLocation>
</comment>
<dbReference type="HAMAP" id="MF_00945_A">
    <property type="entry name" value="NusA_A"/>
    <property type="match status" value="1"/>
</dbReference>
<evidence type="ECO:0000313" key="8">
    <source>
        <dbReference type="EMBL" id="RLE49530.1"/>
    </source>
</evidence>
<proteinExistence type="inferred from homology"/>
<reference evidence="8 9" key="1">
    <citation type="submission" date="2018-06" db="EMBL/GenBank/DDBJ databases">
        <title>Extensive metabolic versatility and redundancy in microbially diverse, dynamic hydrothermal sediments.</title>
        <authorList>
            <person name="Dombrowski N."/>
            <person name="Teske A."/>
            <person name="Baker B.J."/>
        </authorList>
    </citation>
    <scope>NUCLEOTIDE SEQUENCE [LARGE SCALE GENOMIC DNA]</scope>
    <source>
        <strain evidence="8">B66_G16</strain>
    </source>
</reference>
<keyword evidence="5 6" id="KW-0804">Transcription</keyword>
<comment type="caution">
    <text evidence="8">The sequence shown here is derived from an EMBL/GenBank/DDBJ whole genome shotgun (WGS) entry which is preliminary data.</text>
</comment>
<dbReference type="CDD" id="cd22530">
    <property type="entry name" value="KH-II_NusA_arch_rpt1"/>
    <property type="match status" value="1"/>
</dbReference>
<dbReference type="AlphaFoldDB" id="A0A497ES35"/>
<evidence type="ECO:0000256" key="4">
    <source>
        <dbReference type="ARBA" id="ARBA00023015"/>
    </source>
</evidence>
<dbReference type="PANTHER" id="PTHR22648:SF0">
    <property type="entry name" value="TRANSCRIPTION TERMINATION_ANTITERMINATION PROTEIN NUSA"/>
    <property type="match status" value="1"/>
</dbReference>
<dbReference type="GO" id="GO:0005829">
    <property type="term" value="C:cytosol"/>
    <property type="evidence" value="ECO:0007669"/>
    <property type="project" value="TreeGrafter"/>
</dbReference>
<name>A0A497ES35_9CREN</name>
<dbReference type="PANTHER" id="PTHR22648">
    <property type="entry name" value="TRANSCRIPTION TERMINATION FACTOR NUSA"/>
    <property type="match status" value="1"/>
</dbReference>
<dbReference type="EMBL" id="QMQV01000031">
    <property type="protein sequence ID" value="RLE49530.1"/>
    <property type="molecule type" value="Genomic_DNA"/>
</dbReference>
<dbReference type="Proteomes" id="UP000278475">
    <property type="component" value="Unassembled WGS sequence"/>
</dbReference>
<comment type="similarity">
    <text evidence="6">Belongs to the NusA family.</text>
</comment>
<comment type="function">
    <text evidence="6">Participates in transcription termination.</text>
</comment>
<dbReference type="InterPro" id="IPR004044">
    <property type="entry name" value="KH_dom_type_2"/>
</dbReference>
<keyword evidence="4 6" id="KW-0805">Transcription regulation</keyword>
<evidence type="ECO:0000256" key="1">
    <source>
        <dbReference type="ARBA" id="ARBA00022472"/>
    </source>
</evidence>
<dbReference type="InterPro" id="IPR004087">
    <property type="entry name" value="KH_dom"/>
</dbReference>
<evidence type="ECO:0000256" key="5">
    <source>
        <dbReference type="ARBA" id="ARBA00023163"/>
    </source>
</evidence>
<dbReference type="NCBIfam" id="TIGR01952">
    <property type="entry name" value="nusA_arch"/>
    <property type="match status" value="1"/>
</dbReference>
<evidence type="ECO:0000256" key="2">
    <source>
        <dbReference type="ARBA" id="ARBA00022490"/>
    </source>
</evidence>
<organism evidence="8 9">
    <name type="scientific">Thermoproteota archaeon</name>
    <dbReference type="NCBI Taxonomy" id="2056631"/>
    <lineage>
        <taxon>Archaea</taxon>
        <taxon>Thermoproteota</taxon>
    </lineage>
</organism>
<dbReference type="GO" id="GO:0006353">
    <property type="term" value="P:DNA-templated transcription termination"/>
    <property type="evidence" value="ECO:0007669"/>
    <property type="project" value="UniProtKB-UniRule"/>
</dbReference>
<evidence type="ECO:0000313" key="9">
    <source>
        <dbReference type="Proteomes" id="UP000278475"/>
    </source>
</evidence>